<dbReference type="Gene3D" id="3.90.230.10">
    <property type="entry name" value="Creatinase/methionine aminopeptidase superfamily"/>
    <property type="match status" value="1"/>
</dbReference>
<dbReference type="GO" id="GO:0005829">
    <property type="term" value="C:cytosol"/>
    <property type="evidence" value="ECO:0007669"/>
    <property type="project" value="TreeGrafter"/>
</dbReference>
<evidence type="ECO:0000256" key="2">
    <source>
        <dbReference type="ARBA" id="ARBA00022438"/>
    </source>
</evidence>
<dbReference type="Pfam" id="PF00557">
    <property type="entry name" value="Peptidase_M24"/>
    <property type="match status" value="1"/>
</dbReference>
<comment type="function">
    <text evidence="1 6">Removes the N-terminal methionine from nascent proteins. The N-terminal methionine is often cleaved when the second residue in the primary sequence is small and uncharged (Met-Ala-, Cys, Gly, Pro, Ser, Thr, or Val). Requires deformylation of the N(alpha)-formylated initiator methionine before it can be hydrolyzed.</text>
</comment>
<dbReference type="CDD" id="cd01086">
    <property type="entry name" value="MetAP1"/>
    <property type="match status" value="1"/>
</dbReference>
<dbReference type="InterPro" id="IPR000994">
    <property type="entry name" value="Pept_M24"/>
</dbReference>
<accession>A0A2M8L9Z3</accession>
<feature type="binding site" evidence="6">
    <location>
        <position position="175"/>
    </location>
    <ligand>
        <name>a divalent metal cation</name>
        <dbReference type="ChEBI" id="CHEBI:60240"/>
        <label>2</label>
        <note>catalytic</note>
    </ligand>
</feature>
<keyword evidence="5 6" id="KW-0378">Hydrolase</keyword>
<dbReference type="InterPro" id="IPR002467">
    <property type="entry name" value="Pept_M24A_MAP1"/>
</dbReference>
<feature type="binding site" evidence="6">
    <location>
        <position position="112"/>
    </location>
    <ligand>
        <name>a divalent metal cation</name>
        <dbReference type="ChEBI" id="CHEBI:60240"/>
        <label>2</label>
        <note>catalytic</note>
    </ligand>
</feature>
<feature type="binding site" evidence="6">
    <location>
        <position position="240"/>
    </location>
    <ligand>
        <name>a divalent metal cation</name>
        <dbReference type="ChEBI" id="CHEBI:60240"/>
        <label>1</label>
    </ligand>
</feature>
<comment type="cofactor">
    <cofactor evidence="6">
        <name>Co(2+)</name>
        <dbReference type="ChEBI" id="CHEBI:48828"/>
    </cofactor>
    <cofactor evidence="6">
        <name>Zn(2+)</name>
        <dbReference type="ChEBI" id="CHEBI:29105"/>
    </cofactor>
    <cofactor evidence="6">
        <name>Mn(2+)</name>
        <dbReference type="ChEBI" id="CHEBI:29035"/>
    </cofactor>
    <cofactor evidence="6">
        <name>Fe(2+)</name>
        <dbReference type="ChEBI" id="CHEBI:29033"/>
    </cofactor>
    <text evidence="6">Binds 2 divalent metal cations per subunit. Has a high-affinity and a low affinity metal-binding site. The true nature of the physiological cofactor is under debate. The enzyme is active with cobalt, zinc, manganese or divalent iron ions. Most likely, methionine aminopeptidases function as mononuclear Fe(2+)-metalloproteases under physiological conditions, and the catalytically relevant metal-binding site has been assigned to the histidine-containing high-affinity site.</text>
</comment>
<gene>
    <name evidence="6 9" type="primary">map</name>
    <name evidence="9" type="ORF">COV02_02765</name>
</gene>
<evidence type="ECO:0000313" key="10">
    <source>
        <dbReference type="Proteomes" id="UP000230959"/>
    </source>
</evidence>
<reference evidence="10" key="1">
    <citation type="submission" date="2017-09" db="EMBL/GenBank/DDBJ databases">
        <title>Depth-based differentiation of microbial function through sediment-hosted aquifers and enrichment of novel symbionts in the deep terrestrial subsurface.</title>
        <authorList>
            <person name="Probst A.J."/>
            <person name="Ladd B."/>
            <person name="Jarett J.K."/>
            <person name="Geller-Mcgrath D.E."/>
            <person name="Sieber C.M.K."/>
            <person name="Emerson J.B."/>
            <person name="Anantharaman K."/>
            <person name="Thomas B.C."/>
            <person name="Malmstrom R."/>
            <person name="Stieglmeier M."/>
            <person name="Klingl A."/>
            <person name="Woyke T."/>
            <person name="Ryan C.M."/>
            <person name="Banfield J.F."/>
        </authorList>
    </citation>
    <scope>NUCLEOTIDE SEQUENCE [LARGE SCALE GENOMIC DNA]</scope>
</reference>
<dbReference type="InterPro" id="IPR036005">
    <property type="entry name" value="Creatinase/aminopeptidase-like"/>
</dbReference>
<evidence type="ECO:0000256" key="3">
    <source>
        <dbReference type="ARBA" id="ARBA00022670"/>
    </source>
</evidence>
<feature type="binding site" evidence="6">
    <location>
        <position position="112"/>
    </location>
    <ligand>
        <name>a divalent metal cation</name>
        <dbReference type="ChEBI" id="CHEBI:60240"/>
        <label>1</label>
    </ligand>
</feature>
<keyword evidence="3 6" id="KW-0645">Protease</keyword>
<evidence type="ECO:0000256" key="7">
    <source>
        <dbReference type="RuleBase" id="RU003653"/>
    </source>
</evidence>
<comment type="caution">
    <text evidence="9">The sequence shown here is derived from an EMBL/GenBank/DDBJ whole genome shotgun (WGS) entry which is preliminary data.</text>
</comment>
<evidence type="ECO:0000256" key="4">
    <source>
        <dbReference type="ARBA" id="ARBA00022723"/>
    </source>
</evidence>
<feature type="binding site" evidence="6">
    <location>
        <position position="83"/>
    </location>
    <ligand>
        <name>substrate</name>
    </ligand>
</feature>
<evidence type="ECO:0000256" key="5">
    <source>
        <dbReference type="ARBA" id="ARBA00022801"/>
    </source>
</evidence>
<dbReference type="Proteomes" id="UP000230959">
    <property type="component" value="Unassembled WGS sequence"/>
</dbReference>
<name>A0A2M8L9Z3_9BACT</name>
<dbReference type="GO" id="GO:0046872">
    <property type="term" value="F:metal ion binding"/>
    <property type="evidence" value="ECO:0007669"/>
    <property type="project" value="UniProtKB-UniRule"/>
</dbReference>
<feature type="binding site" evidence="6">
    <location>
        <position position="240"/>
    </location>
    <ligand>
        <name>a divalent metal cation</name>
        <dbReference type="ChEBI" id="CHEBI:60240"/>
        <label>2</label>
        <note>catalytic</note>
    </ligand>
</feature>
<dbReference type="SUPFAM" id="SSF55920">
    <property type="entry name" value="Creatinase/aminopeptidase"/>
    <property type="match status" value="1"/>
</dbReference>
<keyword evidence="4 6" id="KW-0479">Metal-binding</keyword>
<dbReference type="PRINTS" id="PR00599">
    <property type="entry name" value="MAPEPTIDASE"/>
</dbReference>
<dbReference type="EC" id="3.4.11.18" evidence="6 7"/>
<dbReference type="GO" id="GO:0004239">
    <property type="term" value="F:initiator methionyl aminopeptidase activity"/>
    <property type="evidence" value="ECO:0007669"/>
    <property type="project" value="UniProtKB-UniRule"/>
</dbReference>
<dbReference type="GO" id="GO:0006508">
    <property type="term" value="P:proteolysis"/>
    <property type="evidence" value="ECO:0007669"/>
    <property type="project" value="UniProtKB-KW"/>
</dbReference>
<dbReference type="GO" id="GO:0070006">
    <property type="term" value="F:metalloaminopeptidase activity"/>
    <property type="evidence" value="ECO:0007669"/>
    <property type="project" value="UniProtKB-UniRule"/>
</dbReference>
<evidence type="ECO:0000259" key="8">
    <source>
        <dbReference type="Pfam" id="PF00557"/>
    </source>
</evidence>
<comment type="catalytic activity">
    <reaction evidence="6 7">
        <text>Release of N-terminal amino acids, preferentially methionine, from peptides and arylamides.</text>
        <dbReference type="EC" id="3.4.11.18"/>
    </reaction>
</comment>
<feature type="domain" description="Peptidase M24" evidence="8">
    <location>
        <begin position="11"/>
        <end position="247"/>
    </location>
</feature>
<comment type="subunit">
    <text evidence="6">Monomer.</text>
</comment>
<dbReference type="NCBIfam" id="TIGR00500">
    <property type="entry name" value="met_pdase_I"/>
    <property type="match status" value="1"/>
</dbReference>
<feature type="binding site" evidence="6">
    <location>
        <position position="182"/>
    </location>
    <ligand>
        <name>substrate</name>
    </ligand>
</feature>
<protein>
    <recommendedName>
        <fullName evidence="6 7">Methionine aminopeptidase</fullName>
        <shortName evidence="6">MAP</shortName>
        <shortName evidence="6">MetAP</shortName>
        <ecNumber evidence="6 7">3.4.11.18</ecNumber>
    </recommendedName>
    <alternativeName>
        <fullName evidence="6">Peptidase M</fullName>
    </alternativeName>
</protein>
<proteinExistence type="inferred from homology"/>
<feature type="binding site" evidence="6">
    <location>
        <position position="208"/>
    </location>
    <ligand>
        <name>a divalent metal cation</name>
        <dbReference type="ChEBI" id="CHEBI:60240"/>
        <label>2</label>
        <note>catalytic</note>
    </ligand>
</feature>
<evidence type="ECO:0000256" key="1">
    <source>
        <dbReference type="ARBA" id="ARBA00002521"/>
    </source>
</evidence>
<dbReference type="PANTHER" id="PTHR43330:SF27">
    <property type="entry name" value="METHIONINE AMINOPEPTIDASE"/>
    <property type="match status" value="1"/>
</dbReference>
<dbReference type="HAMAP" id="MF_01974">
    <property type="entry name" value="MetAP_1"/>
    <property type="match status" value="1"/>
</dbReference>
<keyword evidence="2 6" id="KW-0031">Aminopeptidase</keyword>
<dbReference type="EMBL" id="PFER01000040">
    <property type="protein sequence ID" value="PJE73411.1"/>
    <property type="molecule type" value="Genomic_DNA"/>
</dbReference>
<dbReference type="PANTHER" id="PTHR43330">
    <property type="entry name" value="METHIONINE AMINOPEPTIDASE"/>
    <property type="match status" value="1"/>
</dbReference>
<dbReference type="AlphaFoldDB" id="A0A2M8L9Z3"/>
<organism evidence="9 10">
    <name type="scientific">Candidatus Terrybacteria bacterium CG10_big_fil_rev_8_21_14_0_10_41_10</name>
    <dbReference type="NCBI Taxonomy" id="1975026"/>
    <lineage>
        <taxon>Bacteria</taxon>
        <taxon>Candidatus Terryibacteriota</taxon>
    </lineage>
</organism>
<comment type="similarity">
    <text evidence="6">Belongs to the peptidase M24A family. Methionine aminopeptidase type 1 subfamily.</text>
</comment>
<feature type="binding site" evidence="6">
    <location>
        <position position="101"/>
    </location>
    <ligand>
        <name>a divalent metal cation</name>
        <dbReference type="ChEBI" id="CHEBI:60240"/>
        <label>1</label>
    </ligand>
</feature>
<sequence length="256" mass="27616">MTILKDRKEIEALRDGGKILASVLKAVMEGAKPGISSLALNNLAEKLIREAGGRPSFLNYKTVDDKSAYPASLCVSLNSEVVHGIPSEEKILKSGDVASFDIGMEYKKLYTDMAATKLIGNGLAETENFIKIAKGSLEKGIEAARSGARVGDISFAVQSFAEKSGFEVVKKLVGHGIGRAAHEYPEVPNFGKKGTGPVLEEGLVIAIEPMITFGKSDVFLDKTDQWTWKTKDDSMAAHFEHTIIITKNGSEVITRA</sequence>
<evidence type="ECO:0000313" key="9">
    <source>
        <dbReference type="EMBL" id="PJE73411.1"/>
    </source>
</evidence>
<dbReference type="InterPro" id="IPR001714">
    <property type="entry name" value="Pept_M24_MAP"/>
</dbReference>
<evidence type="ECO:0000256" key="6">
    <source>
        <dbReference type="HAMAP-Rule" id="MF_01974"/>
    </source>
</evidence>